<dbReference type="RefSeq" id="WP_148605869.1">
    <property type="nucleotide sequence ID" value="NZ_RXYB01000026.1"/>
</dbReference>
<dbReference type="InterPro" id="IPR002313">
    <property type="entry name" value="Lys-tRNA-ligase_II"/>
</dbReference>
<dbReference type="Proteomes" id="UP000653358">
    <property type="component" value="Unassembled WGS sequence"/>
</dbReference>
<evidence type="ECO:0000259" key="9">
    <source>
        <dbReference type="PROSITE" id="PS50862"/>
    </source>
</evidence>
<dbReference type="SUPFAM" id="SSF55681">
    <property type="entry name" value="Class II aaRS and biotin synthetases"/>
    <property type="match status" value="1"/>
</dbReference>
<comment type="caution">
    <text evidence="10">The sequence shown here is derived from an EMBL/GenBank/DDBJ whole genome shotgun (WGS) entry which is preliminary data.</text>
</comment>
<dbReference type="PANTHER" id="PTHR42918:SF15">
    <property type="entry name" value="LYSINE--TRNA LIGASE, CHLOROPLASTIC_MITOCHONDRIAL"/>
    <property type="match status" value="1"/>
</dbReference>
<dbReference type="SUPFAM" id="SSF50249">
    <property type="entry name" value="Nucleic acid-binding proteins"/>
    <property type="match status" value="1"/>
</dbReference>
<dbReference type="Gene3D" id="2.40.50.140">
    <property type="entry name" value="Nucleic acid-binding proteins"/>
    <property type="match status" value="1"/>
</dbReference>
<organism evidence="10 11">
    <name type="scientific">Acetobacterium tundrae</name>
    <dbReference type="NCBI Taxonomy" id="132932"/>
    <lineage>
        <taxon>Bacteria</taxon>
        <taxon>Bacillati</taxon>
        <taxon>Bacillota</taxon>
        <taxon>Clostridia</taxon>
        <taxon>Eubacteriales</taxon>
        <taxon>Eubacteriaceae</taxon>
        <taxon>Acetobacterium</taxon>
    </lineage>
</organism>
<dbReference type="InterPro" id="IPR045864">
    <property type="entry name" value="aa-tRNA-synth_II/BPL/LPL"/>
</dbReference>
<dbReference type="Pfam" id="PF01336">
    <property type="entry name" value="tRNA_anti-codon"/>
    <property type="match status" value="1"/>
</dbReference>
<evidence type="ECO:0000313" key="10">
    <source>
        <dbReference type="EMBL" id="MBC3798435.1"/>
    </source>
</evidence>
<dbReference type="HAMAP" id="MF_00252">
    <property type="entry name" value="Lys_tRNA_synth_class2"/>
    <property type="match status" value="1"/>
</dbReference>
<dbReference type="EMBL" id="WJBB01000028">
    <property type="protein sequence ID" value="MBC3798435.1"/>
    <property type="molecule type" value="Genomic_DNA"/>
</dbReference>
<keyword evidence="5 7" id="KW-0030">Aminoacyl-tRNA synthetase</keyword>
<dbReference type="InterPro" id="IPR004365">
    <property type="entry name" value="NA-bd_OB_tRNA"/>
</dbReference>
<keyword evidence="1 7" id="KW-0436">Ligase</keyword>
<comment type="subunit">
    <text evidence="7">Homodimer.</text>
</comment>
<proteinExistence type="inferred from homology"/>
<keyword evidence="7" id="KW-0963">Cytoplasm</keyword>
<dbReference type="PRINTS" id="PR00982">
    <property type="entry name" value="TRNASYNTHLYS"/>
</dbReference>
<comment type="catalytic activity">
    <reaction evidence="6 7 8">
        <text>tRNA(Lys) + L-lysine + ATP = L-lysyl-tRNA(Lys) + AMP + diphosphate</text>
        <dbReference type="Rhea" id="RHEA:20792"/>
        <dbReference type="Rhea" id="RHEA-COMP:9696"/>
        <dbReference type="Rhea" id="RHEA-COMP:9697"/>
        <dbReference type="ChEBI" id="CHEBI:30616"/>
        <dbReference type="ChEBI" id="CHEBI:32551"/>
        <dbReference type="ChEBI" id="CHEBI:33019"/>
        <dbReference type="ChEBI" id="CHEBI:78442"/>
        <dbReference type="ChEBI" id="CHEBI:78529"/>
        <dbReference type="ChEBI" id="CHEBI:456215"/>
        <dbReference type="EC" id="6.1.1.6"/>
    </reaction>
</comment>
<keyword evidence="3 7" id="KW-0547">Nucleotide-binding</keyword>
<evidence type="ECO:0000256" key="6">
    <source>
        <dbReference type="ARBA" id="ARBA00048573"/>
    </source>
</evidence>
<evidence type="ECO:0000256" key="8">
    <source>
        <dbReference type="RuleBase" id="RU000336"/>
    </source>
</evidence>
<evidence type="ECO:0000256" key="1">
    <source>
        <dbReference type="ARBA" id="ARBA00022598"/>
    </source>
</evidence>
<keyword evidence="7" id="KW-0648">Protein biosynthesis</keyword>
<dbReference type="InterPro" id="IPR004364">
    <property type="entry name" value="Aa-tRNA-synt_II"/>
</dbReference>
<dbReference type="EC" id="6.1.1.6" evidence="7"/>
<keyword evidence="2 7" id="KW-0479">Metal-binding</keyword>
<reference evidence="10 11" key="1">
    <citation type="journal article" date="2020" name="mSystems">
        <title>Defining Genomic and Predicted Metabolic Features of the Acetobacterium Genus.</title>
        <authorList>
            <person name="Ross D.E."/>
            <person name="Marshall C.W."/>
            <person name="Gulliver D."/>
            <person name="May H.D."/>
            <person name="Norman R.S."/>
        </authorList>
    </citation>
    <scope>NUCLEOTIDE SEQUENCE [LARGE SCALE GENOMIC DNA]</scope>
    <source>
        <strain evidence="10 11">DSM 9173</strain>
    </source>
</reference>
<evidence type="ECO:0000256" key="5">
    <source>
        <dbReference type="ARBA" id="ARBA00023146"/>
    </source>
</evidence>
<dbReference type="PROSITE" id="PS50862">
    <property type="entry name" value="AA_TRNA_LIGASE_II"/>
    <property type="match status" value="1"/>
</dbReference>
<comment type="cofactor">
    <cofactor evidence="7 8">
        <name>Mg(2+)</name>
        <dbReference type="ChEBI" id="CHEBI:18420"/>
    </cofactor>
    <text evidence="7 8">Binds 3 Mg(2+) ions per subunit.</text>
</comment>
<accession>A0ABR6WPL9</accession>
<dbReference type="CDD" id="cd00775">
    <property type="entry name" value="LysRS_core"/>
    <property type="match status" value="1"/>
</dbReference>
<dbReference type="Gene3D" id="3.30.930.10">
    <property type="entry name" value="Bira Bifunctional Protein, Domain 2"/>
    <property type="match status" value="1"/>
</dbReference>
<evidence type="ECO:0000256" key="2">
    <source>
        <dbReference type="ARBA" id="ARBA00022723"/>
    </source>
</evidence>
<feature type="domain" description="Aminoacyl-transfer RNA synthetases class-II family profile" evidence="9">
    <location>
        <begin position="168"/>
        <end position="486"/>
    </location>
</feature>
<sequence>MTTENLSEVLEVRRDKLKKSQEAGKNPFEETSYDVSVLAKAVEEKFEEYEEKLVSMAGRIMSKRGQGKVAFYDLQDSSGRIQLFLKKDLLPEIYDEIKTYDIGDIVGVKGEIFKTKMGQISVRVSEIILLSKSLQILPEKYHGLKDMDLRYRQRYIDLIVNPEVKDVFKKRSLIMRKIREFYDARDFLEVETPVLSNLAGGANARPFVTHHNALDITLYCRIALELSLKRLIVGGFDKVYEMSRVFRNEGMDATHNPEFTLLESYEAYANYEDLMKMIEELYSFLAEEVNHSEIVIYGDEEINLKAPFKKARMVDLVKEHTNVDFDVMTDVEVARAAAKELHVDVDGKNSVGEIMAEVFDEYVEDKLIQPTFVTMHPVEISPLAKKDPKDPRYTERFELFINGAECANAFSELNDPIDQKERFMSQVQKKTDGDDEAHPYDADFINALEVGLPPTGGLGIGIDRLVMLFTNQHSIRDVILFPTMKPID</sequence>
<dbReference type="NCBIfam" id="NF001756">
    <property type="entry name" value="PRK00484.1"/>
    <property type="match status" value="1"/>
</dbReference>
<comment type="subcellular location">
    <subcellularLocation>
        <location evidence="7">Cytoplasm</location>
    </subcellularLocation>
</comment>
<keyword evidence="4 7" id="KW-0067">ATP-binding</keyword>
<feature type="binding site" evidence="7">
    <location>
        <position position="398"/>
    </location>
    <ligand>
        <name>Mg(2+)</name>
        <dbReference type="ChEBI" id="CHEBI:18420"/>
        <label>1</label>
    </ligand>
</feature>
<evidence type="ECO:0000313" key="11">
    <source>
        <dbReference type="Proteomes" id="UP000653358"/>
    </source>
</evidence>
<protein>
    <recommendedName>
        <fullName evidence="7">Lysine--tRNA ligase</fullName>
        <ecNumber evidence="7">6.1.1.6</ecNumber>
    </recommendedName>
    <alternativeName>
        <fullName evidence="7">Lysyl-tRNA synthetase</fullName>
        <shortName evidence="7">LysRS</shortName>
    </alternativeName>
</protein>
<comment type="similarity">
    <text evidence="7">Belongs to the class-II aminoacyl-tRNA synthetase family.</text>
</comment>
<keyword evidence="11" id="KW-1185">Reference proteome</keyword>
<dbReference type="NCBIfam" id="TIGR00499">
    <property type="entry name" value="lysS_bact"/>
    <property type="match status" value="1"/>
</dbReference>
<evidence type="ECO:0000256" key="4">
    <source>
        <dbReference type="ARBA" id="ARBA00022840"/>
    </source>
</evidence>
<dbReference type="InterPro" id="IPR012340">
    <property type="entry name" value="NA-bd_OB-fold"/>
</dbReference>
<feature type="binding site" evidence="7">
    <location>
        <position position="405"/>
    </location>
    <ligand>
        <name>Mg(2+)</name>
        <dbReference type="ChEBI" id="CHEBI:18420"/>
        <label>2</label>
    </ligand>
</feature>
<dbReference type="CDD" id="cd04322">
    <property type="entry name" value="LysRS_N"/>
    <property type="match status" value="1"/>
</dbReference>
<name>A0ABR6WPL9_9FIRM</name>
<dbReference type="InterPro" id="IPR044136">
    <property type="entry name" value="Lys-tRNA-ligase_II_N"/>
</dbReference>
<dbReference type="InterPro" id="IPR006195">
    <property type="entry name" value="aa-tRNA-synth_II"/>
</dbReference>
<gene>
    <name evidence="7 10" type="primary">lysS</name>
    <name evidence="10" type="ORF">GH807_15485</name>
</gene>
<feature type="binding site" evidence="7">
    <location>
        <position position="405"/>
    </location>
    <ligand>
        <name>Mg(2+)</name>
        <dbReference type="ChEBI" id="CHEBI:18420"/>
        <label>1</label>
    </ligand>
</feature>
<dbReference type="InterPro" id="IPR018149">
    <property type="entry name" value="Lys-tRNA-synth_II_C"/>
</dbReference>
<dbReference type="GO" id="GO:0004824">
    <property type="term" value="F:lysine-tRNA ligase activity"/>
    <property type="evidence" value="ECO:0007669"/>
    <property type="project" value="UniProtKB-EC"/>
</dbReference>
<dbReference type="Pfam" id="PF00152">
    <property type="entry name" value="tRNA-synt_2"/>
    <property type="match status" value="1"/>
</dbReference>
<evidence type="ECO:0000256" key="7">
    <source>
        <dbReference type="HAMAP-Rule" id="MF_00252"/>
    </source>
</evidence>
<dbReference type="PANTHER" id="PTHR42918">
    <property type="entry name" value="LYSYL-TRNA SYNTHETASE"/>
    <property type="match status" value="1"/>
</dbReference>
<keyword evidence="7 8" id="KW-0460">Magnesium</keyword>
<evidence type="ECO:0000256" key="3">
    <source>
        <dbReference type="ARBA" id="ARBA00022741"/>
    </source>
</evidence>